<dbReference type="GO" id="GO:0051999">
    <property type="term" value="P:mannosyl-inositol phosphorylceramide biosynthetic process"/>
    <property type="evidence" value="ECO:0007669"/>
    <property type="project" value="TreeGrafter"/>
</dbReference>
<evidence type="ECO:0008006" key="6">
    <source>
        <dbReference type="Google" id="ProtNLM"/>
    </source>
</evidence>
<dbReference type="Proteomes" id="UP001212841">
    <property type="component" value="Unassembled WGS sequence"/>
</dbReference>
<evidence type="ECO:0000256" key="1">
    <source>
        <dbReference type="ARBA" id="ARBA00009003"/>
    </source>
</evidence>
<dbReference type="PANTHER" id="PTHR32385:SF15">
    <property type="entry name" value="INOSITOL PHOSPHOCERAMIDE MANNOSYLTRANSFERASE 1"/>
    <property type="match status" value="1"/>
</dbReference>
<evidence type="ECO:0000313" key="4">
    <source>
        <dbReference type="EMBL" id="KAJ3041176.1"/>
    </source>
</evidence>
<dbReference type="Gene3D" id="3.90.550.20">
    <property type="match status" value="1"/>
</dbReference>
<dbReference type="PANTHER" id="PTHR32385">
    <property type="entry name" value="MANNOSYL PHOSPHORYLINOSITOL CERAMIDE SYNTHASE"/>
    <property type="match status" value="1"/>
</dbReference>
<dbReference type="SUPFAM" id="SSF53448">
    <property type="entry name" value="Nucleotide-diphospho-sugar transferases"/>
    <property type="match status" value="1"/>
</dbReference>
<keyword evidence="3" id="KW-1133">Transmembrane helix</keyword>
<reference evidence="4" key="1">
    <citation type="submission" date="2020-05" db="EMBL/GenBank/DDBJ databases">
        <title>Phylogenomic resolution of chytrid fungi.</title>
        <authorList>
            <person name="Stajich J.E."/>
            <person name="Amses K."/>
            <person name="Simmons R."/>
            <person name="Seto K."/>
            <person name="Myers J."/>
            <person name="Bonds A."/>
            <person name="Quandt C.A."/>
            <person name="Barry K."/>
            <person name="Liu P."/>
            <person name="Grigoriev I."/>
            <person name="Longcore J.E."/>
            <person name="James T.Y."/>
        </authorList>
    </citation>
    <scope>NUCLEOTIDE SEQUENCE</scope>
    <source>
        <strain evidence="4">JEL0318</strain>
    </source>
</reference>
<comment type="caution">
    <text evidence="4">The sequence shown here is derived from an EMBL/GenBank/DDBJ whole genome shotgun (WGS) entry which is preliminary data.</text>
</comment>
<dbReference type="InterPro" id="IPR051706">
    <property type="entry name" value="Glycosyltransferase_domain"/>
</dbReference>
<dbReference type="InterPro" id="IPR029044">
    <property type="entry name" value="Nucleotide-diphossugar_trans"/>
</dbReference>
<evidence type="ECO:0000256" key="2">
    <source>
        <dbReference type="ARBA" id="ARBA00022679"/>
    </source>
</evidence>
<protein>
    <recommendedName>
        <fullName evidence="6">Glycosyltransferase family 32 protein</fullName>
    </recommendedName>
</protein>
<dbReference type="GO" id="GO:0000030">
    <property type="term" value="F:mannosyltransferase activity"/>
    <property type="evidence" value="ECO:0007669"/>
    <property type="project" value="TreeGrafter"/>
</dbReference>
<feature type="transmembrane region" description="Helical" evidence="3">
    <location>
        <begin position="347"/>
        <end position="367"/>
    </location>
</feature>
<gene>
    <name evidence="4" type="ORF">HK097_002371</name>
</gene>
<evidence type="ECO:0000256" key="3">
    <source>
        <dbReference type="SAM" id="Phobius"/>
    </source>
</evidence>
<proteinExistence type="inferred from homology"/>
<keyword evidence="3" id="KW-0472">Membrane</keyword>
<keyword evidence="3" id="KW-0812">Transmembrane</keyword>
<dbReference type="AlphaFoldDB" id="A0AAD5X079"/>
<keyword evidence="5" id="KW-1185">Reference proteome</keyword>
<dbReference type="GO" id="GO:0016020">
    <property type="term" value="C:membrane"/>
    <property type="evidence" value="ECO:0007669"/>
    <property type="project" value="GOC"/>
</dbReference>
<name>A0AAD5X079_9FUNG</name>
<comment type="similarity">
    <text evidence="1">Belongs to the glycosyltransferase 32 family.</text>
</comment>
<dbReference type="InterPro" id="IPR007577">
    <property type="entry name" value="GlycoTrfase_DXD_sugar-bd_CS"/>
</dbReference>
<dbReference type="Pfam" id="PF04488">
    <property type="entry name" value="Gly_transf_sug"/>
    <property type="match status" value="1"/>
</dbReference>
<organism evidence="4 5">
    <name type="scientific">Rhizophlyctis rosea</name>
    <dbReference type="NCBI Taxonomy" id="64517"/>
    <lineage>
        <taxon>Eukaryota</taxon>
        <taxon>Fungi</taxon>
        <taxon>Fungi incertae sedis</taxon>
        <taxon>Chytridiomycota</taxon>
        <taxon>Chytridiomycota incertae sedis</taxon>
        <taxon>Chytridiomycetes</taxon>
        <taxon>Rhizophlyctidales</taxon>
        <taxon>Rhizophlyctidaceae</taxon>
        <taxon>Rhizophlyctis</taxon>
    </lineage>
</organism>
<accession>A0AAD5X079</accession>
<evidence type="ECO:0000313" key="5">
    <source>
        <dbReference type="Proteomes" id="UP001212841"/>
    </source>
</evidence>
<keyword evidence="2" id="KW-0808">Transferase</keyword>
<sequence>MLLIRQHVVPLLTIANCFLTWNLRDINFVGKNGDGFGLDLINLEEPNPEVDPKELGIWREKVERMEKEAKLWDGKVNITEKRLYQTASKKALETLAWGPPLPDSPPIPKTIHYILIDRPLDDIPEEWREARLSCLGLHPDWEFKFWDRDAAESFFEREHPWFLDEWRGYKYPIQRADALRYFVLYSYGGVYLDMDLACRRSLDPFRRFDFLSPAAHPVGVSNGFMMSPPRAPLLNRLIQNLTPFNHFYFSAYPTVMFSTGCMFLSAHLNIFRPTLLFDPVTGSTRREQIKVLGGVRNKLSGRVTTPLFRHLGASSWHQDDARVYSNLGKFLKKVPIFGGSTGGEIAGAGWLSAALLVATAIGFGIWWRRLRKRKAKGGKWAATKLPL</sequence>
<dbReference type="EMBL" id="JADGJD010001505">
    <property type="protein sequence ID" value="KAJ3041176.1"/>
    <property type="molecule type" value="Genomic_DNA"/>
</dbReference>